<organism evidence="1">
    <name type="scientific">Tetraselmis sp. GSL018</name>
    <dbReference type="NCBI Taxonomy" id="582737"/>
    <lineage>
        <taxon>Eukaryota</taxon>
        <taxon>Viridiplantae</taxon>
        <taxon>Chlorophyta</taxon>
        <taxon>core chlorophytes</taxon>
        <taxon>Chlorodendrophyceae</taxon>
        <taxon>Chlorodendrales</taxon>
        <taxon>Chlorodendraceae</taxon>
        <taxon>Tetraselmis</taxon>
    </lineage>
</organism>
<dbReference type="SUPFAM" id="SSF48452">
    <property type="entry name" value="TPR-like"/>
    <property type="match status" value="1"/>
</dbReference>
<dbReference type="PANTHER" id="PTHR45588:SF1">
    <property type="entry name" value="WW DOMAIN-CONTAINING PROTEIN"/>
    <property type="match status" value="1"/>
</dbReference>
<dbReference type="AlphaFoldDB" id="A0A061R8U9"/>
<accession>A0A061R8U9</accession>
<evidence type="ECO:0000313" key="1">
    <source>
        <dbReference type="EMBL" id="JAC67085.1"/>
    </source>
</evidence>
<gene>
    <name evidence="1" type="ORF">TSPGSL018_12050</name>
</gene>
<proteinExistence type="predicted"/>
<protein>
    <submittedName>
        <fullName evidence="1">Tetratricopeptide tpr_1 repeat-containing protein</fullName>
    </submittedName>
</protein>
<sequence length="319" mass="34603">YYQAVKASEAATSSDLEYLNAGSEPYGPGHNLAVGIVAACMSGMSKTAFEFGKRLRTVYAGAPERFDAPSASLGWNFPLTSFLQFGNWEAAIHDAETPSLGAPPYLRDWPYANVLRSYARGLALLASSCGHRGSEEIGKLRAAARKLPSEERLVQLSKVAELVLGAAVDLHATDNVQGALEKLEAAVFEQRSWKYEEPPRWHQPVVDCLGQVLLDSGNYTGAEDRFRASLQDFPDNPFALLGLRNALLAQNKAAAISSERLDSRIDDMWSHADVPLKCSCPALRKIPHHSSCGFESLRTASAVHLRGGDIDSDGAVDRS</sequence>
<dbReference type="InterPro" id="IPR011990">
    <property type="entry name" value="TPR-like_helical_dom_sf"/>
</dbReference>
<dbReference type="PANTHER" id="PTHR45588">
    <property type="entry name" value="TPR DOMAIN-CONTAINING PROTEIN"/>
    <property type="match status" value="1"/>
</dbReference>
<dbReference type="EMBL" id="GBEZ01019480">
    <property type="protein sequence ID" value="JAC67085.1"/>
    <property type="molecule type" value="Transcribed_RNA"/>
</dbReference>
<name>A0A061R8U9_9CHLO</name>
<dbReference type="Gene3D" id="1.25.40.10">
    <property type="entry name" value="Tetratricopeptide repeat domain"/>
    <property type="match status" value="1"/>
</dbReference>
<reference evidence="1" key="1">
    <citation type="submission" date="2014-05" db="EMBL/GenBank/DDBJ databases">
        <title>The transcriptome of the halophilic microalga Tetraselmis sp. GSL018 isolated from the Great Salt Lake, Utah.</title>
        <authorList>
            <person name="Jinkerson R.E."/>
            <person name="D'Adamo S."/>
            <person name="Posewitz M.C."/>
        </authorList>
    </citation>
    <scope>NUCLEOTIDE SEQUENCE</scope>
    <source>
        <strain evidence="1">GSL018</strain>
    </source>
</reference>
<feature type="non-terminal residue" evidence="1">
    <location>
        <position position="1"/>
    </location>
</feature>